<feature type="domain" description="Tyr recombinase" evidence="5">
    <location>
        <begin position="178"/>
        <end position="349"/>
    </location>
</feature>
<evidence type="ECO:0000259" key="6">
    <source>
        <dbReference type="PROSITE" id="PS51900"/>
    </source>
</evidence>
<dbReference type="PANTHER" id="PTHR30349:SF94">
    <property type="entry name" value="INTEGRASE_RECOMBINASE HI_1414-RELATED"/>
    <property type="match status" value="1"/>
</dbReference>
<dbReference type="GO" id="GO:0015074">
    <property type="term" value="P:DNA integration"/>
    <property type="evidence" value="ECO:0007669"/>
    <property type="project" value="UniProtKB-KW"/>
</dbReference>
<name>A0A318E2C8_9GAMM</name>
<evidence type="ECO:0000256" key="2">
    <source>
        <dbReference type="ARBA" id="ARBA00023125"/>
    </source>
</evidence>
<evidence type="ECO:0000256" key="1">
    <source>
        <dbReference type="ARBA" id="ARBA00022908"/>
    </source>
</evidence>
<dbReference type="InterPro" id="IPR011010">
    <property type="entry name" value="DNA_brk_join_enz"/>
</dbReference>
<protein>
    <submittedName>
        <fullName evidence="7">Phage integrase family protein</fullName>
    </submittedName>
</protein>
<dbReference type="InterPro" id="IPR002104">
    <property type="entry name" value="Integrase_catalytic"/>
</dbReference>
<feature type="domain" description="Core-binding (CB)" evidence="6">
    <location>
        <begin position="62"/>
        <end position="155"/>
    </location>
</feature>
<dbReference type="Gene3D" id="1.10.443.10">
    <property type="entry name" value="Intergrase catalytic core"/>
    <property type="match status" value="1"/>
</dbReference>
<keyword evidence="2 4" id="KW-0238">DNA-binding</keyword>
<accession>A0A318E2C8</accession>
<dbReference type="Proteomes" id="UP000248330">
    <property type="component" value="Unassembled WGS sequence"/>
</dbReference>
<dbReference type="InterPro" id="IPR010998">
    <property type="entry name" value="Integrase_recombinase_N"/>
</dbReference>
<reference evidence="7 8" key="1">
    <citation type="submission" date="2018-04" db="EMBL/GenBank/DDBJ databases">
        <title>Genomic Encyclopedia of Type Strains, Phase IV (KMG-IV): sequencing the most valuable type-strain genomes for metagenomic binning, comparative biology and taxonomic classification.</title>
        <authorList>
            <person name="Goeker M."/>
        </authorList>
    </citation>
    <scope>NUCLEOTIDE SEQUENCE [LARGE SCALE GENOMIC DNA]</scope>
    <source>
        <strain evidence="7 8">DSM 104150</strain>
    </source>
</reference>
<dbReference type="RefSeq" id="WP_110266826.1">
    <property type="nucleotide sequence ID" value="NZ_CAWNXA010000014.1"/>
</dbReference>
<dbReference type="Pfam" id="PF00589">
    <property type="entry name" value="Phage_integrase"/>
    <property type="match status" value="1"/>
</dbReference>
<evidence type="ECO:0000313" key="7">
    <source>
        <dbReference type="EMBL" id="PXV63997.1"/>
    </source>
</evidence>
<keyword evidence="1" id="KW-0229">DNA integration</keyword>
<gene>
    <name evidence="7" type="ORF">C8D93_11461</name>
</gene>
<dbReference type="PROSITE" id="PS51898">
    <property type="entry name" value="TYR_RECOMBINASE"/>
    <property type="match status" value="1"/>
</dbReference>
<dbReference type="SUPFAM" id="SSF56349">
    <property type="entry name" value="DNA breaking-rejoining enzymes"/>
    <property type="match status" value="1"/>
</dbReference>
<dbReference type="CDD" id="cd00796">
    <property type="entry name" value="INT_Rci_Hp1_C"/>
    <property type="match status" value="1"/>
</dbReference>
<evidence type="ECO:0000259" key="5">
    <source>
        <dbReference type="PROSITE" id="PS51898"/>
    </source>
</evidence>
<keyword evidence="8" id="KW-1185">Reference proteome</keyword>
<dbReference type="GO" id="GO:0006310">
    <property type="term" value="P:DNA recombination"/>
    <property type="evidence" value="ECO:0007669"/>
    <property type="project" value="UniProtKB-KW"/>
</dbReference>
<dbReference type="Gene3D" id="1.10.150.130">
    <property type="match status" value="1"/>
</dbReference>
<evidence type="ECO:0000256" key="3">
    <source>
        <dbReference type="ARBA" id="ARBA00023172"/>
    </source>
</evidence>
<dbReference type="PROSITE" id="PS51900">
    <property type="entry name" value="CB"/>
    <property type="match status" value="1"/>
</dbReference>
<proteinExistence type="predicted"/>
<evidence type="ECO:0000256" key="4">
    <source>
        <dbReference type="PROSITE-ProRule" id="PRU01248"/>
    </source>
</evidence>
<dbReference type="InterPro" id="IPR050090">
    <property type="entry name" value="Tyrosine_recombinase_XerCD"/>
</dbReference>
<dbReference type="EMBL" id="QICN01000014">
    <property type="protein sequence ID" value="PXV63997.1"/>
    <property type="molecule type" value="Genomic_DNA"/>
</dbReference>
<keyword evidence="3" id="KW-0233">DNA recombination</keyword>
<sequence length="349" mass="40018">MASIRKRSLNGEARWDVTVTRRGAPRQTRTFRTKAAAERWARETERDIERGAWRSTAMAERTTLAQLLERYRDEVAPTKKSAHDLKGRLNRLRDFDIARLNLIAVTPERLVQFRESRLRTRVRLGGPRGKTLRPIATQTVRHELKLIGTVIKHAMREWGLELPAGDPLRNVKLPPQGRPRDRRTQGDEYERILNEARASKSARLAPAIELAVETSMRRGEICNLVWRDIDLDRRVARCRETKNGEPRDVALSRRAVEVLKSLPRHDGDNGAAVIGIRPGSFSQAFKRVCERLELENIRLHDLRHEAASRLAEKLNGDVIALSTMTGHKTLSMLKRYTHLRAEDVAKRLD</sequence>
<dbReference type="InterPro" id="IPR044068">
    <property type="entry name" value="CB"/>
</dbReference>
<dbReference type="OrthoDB" id="9057547at2"/>
<dbReference type="AlphaFoldDB" id="A0A318E2C8"/>
<comment type="caution">
    <text evidence="7">The sequence shown here is derived from an EMBL/GenBank/DDBJ whole genome shotgun (WGS) entry which is preliminary data.</text>
</comment>
<organism evidence="7 8">
    <name type="scientific">Sinimarinibacterium flocculans</name>
    <dbReference type="NCBI Taxonomy" id="985250"/>
    <lineage>
        <taxon>Bacteria</taxon>
        <taxon>Pseudomonadati</taxon>
        <taxon>Pseudomonadota</taxon>
        <taxon>Gammaproteobacteria</taxon>
        <taxon>Nevskiales</taxon>
        <taxon>Nevskiaceae</taxon>
        <taxon>Sinimarinibacterium</taxon>
    </lineage>
</organism>
<dbReference type="PANTHER" id="PTHR30349">
    <property type="entry name" value="PHAGE INTEGRASE-RELATED"/>
    <property type="match status" value="1"/>
</dbReference>
<dbReference type="GO" id="GO:0003677">
    <property type="term" value="F:DNA binding"/>
    <property type="evidence" value="ECO:0007669"/>
    <property type="project" value="UniProtKB-UniRule"/>
</dbReference>
<evidence type="ECO:0000313" key="8">
    <source>
        <dbReference type="Proteomes" id="UP000248330"/>
    </source>
</evidence>
<dbReference type="InterPro" id="IPR013762">
    <property type="entry name" value="Integrase-like_cat_sf"/>
</dbReference>